<proteinExistence type="predicted"/>
<dbReference type="EMBL" id="CP060811">
    <property type="protein sequence ID" value="QQN88437.1"/>
    <property type="molecule type" value="Genomic_DNA"/>
</dbReference>
<organism evidence="1 2">
    <name type="scientific">Acinetobacter variabilis</name>
    <dbReference type="NCBI Taxonomy" id="70346"/>
    <lineage>
        <taxon>Bacteria</taxon>
        <taxon>Pseudomonadati</taxon>
        <taxon>Pseudomonadota</taxon>
        <taxon>Gammaproteobacteria</taxon>
        <taxon>Moraxellales</taxon>
        <taxon>Moraxellaceae</taxon>
        <taxon>Acinetobacter</taxon>
    </lineage>
</organism>
<evidence type="ECO:0008006" key="3">
    <source>
        <dbReference type="Google" id="ProtNLM"/>
    </source>
</evidence>
<dbReference type="AlphaFoldDB" id="A0A7T8AQW2"/>
<protein>
    <recommendedName>
        <fullName evidence="3">Lipoprotein</fullName>
    </recommendedName>
</protein>
<dbReference type="Proteomes" id="UP000596079">
    <property type="component" value="Chromosome"/>
</dbReference>
<gene>
    <name evidence="1" type="ORF">IAQ69_01745</name>
</gene>
<dbReference type="RefSeq" id="WP_200229641.1">
    <property type="nucleotide sequence ID" value="NZ_CP060811.1"/>
</dbReference>
<accession>A0A7T8AQW2</accession>
<dbReference type="PROSITE" id="PS51257">
    <property type="entry name" value="PROKAR_LIPOPROTEIN"/>
    <property type="match status" value="1"/>
</dbReference>
<sequence>MATYWKQWLALSAVSVLMTACQSIDTIKLKHAKEDAESKSNALIYCAGTPDCQFERLDRTMIVDESTKRISPEALDQRLVRLQAKNLKQDNPIYLSVPEGQHELVVRFYPISKDKAETLHLFQQFKANKRYTLKMFRDRNARSTSLLNASAPDPLCVDLLQEQKVIRRFCKPYNVINGIAEFVEKKI</sequence>
<evidence type="ECO:0000313" key="1">
    <source>
        <dbReference type="EMBL" id="QQN88437.1"/>
    </source>
</evidence>
<reference evidence="1 2" key="1">
    <citation type="submission" date="2020-08" db="EMBL/GenBank/DDBJ databases">
        <title>Emergence of ISAba1-mediated novel tet(X) in Acinetobacter variabilis from a chicken farm.</title>
        <authorList>
            <person name="Peng K."/>
            <person name="Li R."/>
        </authorList>
    </citation>
    <scope>NUCLEOTIDE SEQUENCE [LARGE SCALE GENOMIC DNA]</scope>
    <source>
        <strain evidence="1 2">XM9F202-2</strain>
    </source>
</reference>
<evidence type="ECO:0000313" key="2">
    <source>
        <dbReference type="Proteomes" id="UP000596079"/>
    </source>
</evidence>
<name>A0A7T8AQW2_9GAMM</name>